<dbReference type="Gene3D" id="3.10.520.10">
    <property type="entry name" value="ApbE-like domains"/>
    <property type="match status" value="1"/>
</dbReference>
<reference evidence="1 2" key="1">
    <citation type="submission" date="2023-10" db="EMBL/GenBank/DDBJ databases">
        <title>Roseovarius strain S88 nov., isolated from a marine algae.</title>
        <authorList>
            <person name="Lee M.W."/>
            <person name="Lee J.K."/>
            <person name="Kim J.M."/>
            <person name="Choi D.G."/>
            <person name="Baek J.H."/>
            <person name="Bayburt H."/>
            <person name="Jung J.J."/>
            <person name="Han D.M."/>
            <person name="Jeon C.O."/>
        </authorList>
    </citation>
    <scope>NUCLEOTIDE SEQUENCE [LARGE SCALE GENOMIC DNA]</scope>
    <source>
        <strain evidence="1 2">S88</strain>
    </source>
</reference>
<protein>
    <submittedName>
        <fullName evidence="1">UPF0280 family protein</fullName>
    </submittedName>
</protein>
<dbReference type="PIRSF" id="PIRSF006421">
    <property type="entry name" value="UCP006421"/>
    <property type="match status" value="1"/>
</dbReference>
<dbReference type="SUPFAM" id="SSF143631">
    <property type="entry name" value="ApbE-like"/>
    <property type="match status" value="1"/>
</dbReference>
<dbReference type="InterPro" id="IPR007183">
    <property type="entry name" value="UPF0280"/>
</dbReference>
<accession>A0ABZ2HLF6</accession>
<gene>
    <name evidence="1" type="ORF">RZ517_03205</name>
</gene>
<evidence type="ECO:0000313" key="2">
    <source>
        <dbReference type="Proteomes" id="UP001364156"/>
    </source>
</evidence>
<sequence>MQGPQIGFLPDGRRMHLHHGPIDMIVDVKGPGRAMALRRAASRFETLLDELVRDLPRLRQPSGDTPATAPALHMVAATAPFVPTFITPMAAVAGAGADTILEAICNGEGVTKAYVNNGGDIAFHLTGKQTVTAAVATHPAATVTVAADDATRGIATSGWRGRSHSLGIADSVTVLACNAAVADAAATLIANNVDLPDHVAITRIPATDHHPDSDLGTRLVTTAVRPLDPSDIATALAAGAAYAHTLCNRGLIHAAYISLQGATRVVGHLSLSQQKVPEHA</sequence>
<dbReference type="Proteomes" id="UP001364156">
    <property type="component" value="Chromosome"/>
</dbReference>
<name>A0ABZ2HLF6_9RHOB</name>
<evidence type="ECO:0000313" key="1">
    <source>
        <dbReference type="EMBL" id="WWR47207.1"/>
    </source>
</evidence>
<keyword evidence="2" id="KW-1185">Reference proteome</keyword>
<organism evidence="1 2">
    <name type="scientific">Roseovarius phycicola</name>
    <dbReference type="NCBI Taxonomy" id="3080976"/>
    <lineage>
        <taxon>Bacteria</taxon>
        <taxon>Pseudomonadati</taxon>
        <taxon>Pseudomonadota</taxon>
        <taxon>Alphaproteobacteria</taxon>
        <taxon>Rhodobacterales</taxon>
        <taxon>Roseobacteraceae</taxon>
        <taxon>Roseovarius</taxon>
    </lineage>
</organism>
<dbReference type="NCBIfam" id="NF003322">
    <property type="entry name" value="PRK04334.1-2"/>
    <property type="match status" value="1"/>
</dbReference>
<dbReference type="RefSeq" id="WP_338550040.1">
    <property type="nucleotide sequence ID" value="NZ_CP146069.1"/>
</dbReference>
<proteinExistence type="predicted"/>
<dbReference type="InterPro" id="IPR003374">
    <property type="entry name" value="ApbE-like_sf"/>
</dbReference>
<dbReference type="EMBL" id="CP146069">
    <property type="protein sequence ID" value="WWR47207.1"/>
    <property type="molecule type" value="Genomic_DNA"/>
</dbReference>